<feature type="compositionally biased region" description="Basic and acidic residues" evidence="1">
    <location>
        <begin position="129"/>
        <end position="140"/>
    </location>
</feature>
<feature type="compositionally biased region" description="Pro residues" evidence="1">
    <location>
        <begin position="264"/>
        <end position="274"/>
    </location>
</feature>
<feature type="compositionally biased region" description="Low complexity" evidence="1">
    <location>
        <begin position="250"/>
        <end position="262"/>
    </location>
</feature>
<protein>
    <submittedName>
        <fullName evidence="2">Uncharacterized protein</fullName>
    </submittedName>
</protein>
<feature type="compositionally biased region" description="Low complexity" evidence="1">
    <location>
        <begin position="218"/>
        <end position="227"/>
    </location>
</feature>
<feature type="compositionally biased region" description="Basic and acidic residues" evidence="1">
    <location>
        <begin position="79"/>
        <end position="93"/>
    </location>
</feature>
<sequence length="291" mass="31740">MNSLDPVSGIRSGLSRVVWAVGMGAPGWRAVSGVTARQGRTATLRSTARRGPWRHHPACLGARPPENRGISPPACCQDGPHDHARPPHRRMDGRPPAGVAPGLRRPDPPLLRRVDRPLLRAPHRRRRDLRGDRRGAERRPGAAHRYLRGGQDRRHPRGVPGPSDAGRRHRGTDPDVRRPRGARQGSGGRPDRHRGGPGPQHLRLPGDPPRHPRRPGRGPRALRPAGLPRDRAVQRQPVRRPLVREDARLTGRAAAGAAGCGTEPRPPCRMPPPGAVYDAGNRQASRVLARA</sequence>
<proteinExistence type="predicted"/>
<evidence type="ECO:0000256" key="1">
    <source>
        <dbReference type="SAM" id="MobiDB-lite"/>
    </source>
</evidence>
<reference evidence="2" key="1">
    <citation type="submission" date="2021-06" db="EMBL/GenBank/DDBJ databases">
        <authorList>
            <person name="Arsene-Ploetze F."/>
        </authorList>
    </citation>
    <scope>NUCLEOTIDE SEQUENCE</scope>
    <source>
        <strain evidence="2">SBRY1</strain>
    </source>
</reference>
<accession>A0A9W4H7N9</accession>
<feature type="region of interest" description="Disordered" evidence="1">
    <location>
        <begin position="36"/>
        <end position="291"/>
    </location>
</feature>
<organism evidence="2 3">
    <name type="scientific">Actinacidiphila bryophytorum</name>
    <dbReference type="NCBI Taxonomy" id="1436133"/>
    <lineage>
        <taxon>Bacteria</taxon>
        <taxon>Bacillati</taxon>
        <taxon>Actinomycetota</taxon>
        <taxon>Actinomycetes</taxon>
        <taxon>Kitasatosporales</taxon>
        <taxon>Streptomycetaceae</taxon>
        <taxon>Actinacidiphila</taxon>
    </lineage>
</organism>
<dbReference type="AlphaFoldDB" id="A0A9W4H7N9"/>
<comment type="caution">
    <text evidence="2">The sequence shown here is derived from an EMBL/GenBank/DDBJ whole genome shotgun (WGS) entry which is preliminary data.</text>
</comment>
<keyword evidence="3" id="KW-1185">Reference proteome</keyword>
<dbReference type="Proteomes" id="UP001153328">
    <property type="component" value="Unassembled WGS sequence"/>
</dbReference>
<feature type="compositionally biased region" description="Basic and acidic residues" evidence="1">
    <location>
        <begin position="104"/>
        <end position="118"/>
    </location>
</feature>
<evidence type="ECO:0000313" key="2">
    <source>
        <dbReference type="EMBL" id="CAG7656248.1"/>
    </source>
</evidence>
<evidence type="ECO:0000313" key="3">
    <source>
        <dbReference type="Proteomes" id="UP001153328"/>
    </source>
</evidence>
<gene>
    <name evidence="2" type="ORF">SBRY_70407</name>
</gene>
<name>A0A9W4H7N9_9ACTN</name>
<dbReference type="EMBL" id="CAJVAX010000021">
    <property type="protein sequence ID" value="CAG7656248.1"/>
    <property type="molecule type" value="Genomic_DNA"/>
</dbReference>
<feature type="compositionally biased region" description="Basic residues" evidence="1">
    <location>
        <begin position="47"/>
        <end position="57"/>
    </location>
</feature>